<name>A0A0F9UFA9_9ZZZZ</name>
<accession>A0A0F9UFA9</accession>
<sequence>MSSGKILYKYKEMLGSSNDVYLGYQSNISKAVIPFSKIFKSPKPVDIYSGNESIPFKERDPNFKLILRHEFSDLIM</sequence>
<dbReference type="EMBL" id="LAZR01001026">
    <property type="protein sequence ID" value="KKN52278.1"/>
    <property type="molecule type" value="Genomic_DNA"/>
</dbReference>
<dbReference type="AlphaFoldDB" id="A0A0F9UFA9"/>
<organism evidence="1">
    <name type="scientific">marine sediment metagenome</name>
    <dbReference type="NCBI Taxonomy" id="412755"/>
    <lineage>
        <taxon>unclassified sequences</taxon>
        <taxon>metagenomes</taxon>
        <taxon>ecological metagenomes</taxon>
    </lineage>
</organism>
<gene>
    <name evidence="1" type="ORF">LCGC14_0614410</name>
</gene>
<protein>
    <submittedName>
        <fullName evidence="1">Uncharacterized protein</fullName>
    </submittedName>
</protein>
<evidence type="ECO:0000313" key="1">
    <source>
        <dbReference type="EMBL" id="KKN52278.1"/>
    </source>
</evidence>
<reference evidence="1" key="1">
    <citation type="journal article" date="2015" name="Nature">
        <title>Complex archaea that bridge the gap between prokaryotes and eukaryotes.</title>
        <authorList>
            <person name="Spang A."/>
            <person name="Saw J.H."/>
            <person name="Jorgensen S.L."/>
            <person name="Zaremba-Niedzwiedzka K."/>
            <person name="Martijn J."/>
            <person name="Lind A.E."/>
            <person name="van Eijk R."/>
            <person name="Schleper C."/>
            <person name="Guy L."/>
            <person name="Ettema T.J."/>
        </authorList>
    </citation>
    <scope>NUCLEOTIDE SEQUENCE</scope>
</reference>
<proteinExistence type="predicted"/>
<comment type="caution">
    <text evidence="1">The sequence shown here is derived from an EMBL/GenBank/DDBJ whole genome shotgun (WGS) entry which is preliminary data.</text>
</comment>